<evidence type="ECO:0000256" key="7">
    <source>
        <dbReference type="ARBA" id="ARBA00023212"/>
    </source>
</evidence>
<keyword evidence="8" id="KW-0131">Cell cycle</keyword>
<comment type="similarity">
    <text evidence="2">Belongs to the IBD2 family.</text>
</comment>
<keyword evidence="6" id="KW-0498">Mitosis</keyword>
<keyword evidence="11" id="KW-1185">Reference proteome</keyword>
<protein>
    <recommendedName>
        <fullName evidence="3">Protein IBD2</fullName>
    </recommendedName>
</protein>
<dbReference type="OMA" id="PKNMIKW"/>
<evidence type="ECO:0000256" key="1">
    <source>
        <dbReference type="ARBA" id="ARBA00004647"/>
    </source>
</evidence>
<dbReference type="InParanoid" id="G0VI56"/>
<comment type="subcellular location">
    <subcellularLocation>
        <location evidence="1">Cytoplasm</location>
        <location evidence="1">Cytoskeleton</location>
        <location evidence="1">Spindle pole</location>
    </subcellularLocation>
</comment>
<dbReference type="RefSeq" id="XP_003677443.1">
    <property type="nucleotide sequence ID" value="XM_003677395.1"/>
</dbReference>
<feature type="compositionally biased region" description="Polar residues" evidence="9">
    <location>
        <begin position="82"/>
        <end position="94"/>
    </location>
</feature>
<evidence type="ECO:0000313" key="10">
    <source>
        <dbReference type="EMBL" id="CCC71090.1"/>
    </source>
</evidence>
<proteinExistence type="inferred from homology"/>
<reference evidence="10 11" key="1">
    <citation type="journal article" date="2011" name="Proc. Natl. Acad. Sci. U.S.A.">
        <title>Evolutionary erosion of yeast sex chromosomes by mating-type switching accidents.</title>
        <authorList>
            <person name="Gordon J.L."/>
            <person name="Armisen D."/>
            <person name="Proux-Wera E."/>
            <person name="Oheigeartaigh S.S."/>
            <person name="Byrne K.P."/>
            <person name="Wolfe K.H."/>
        </authorList>
    </citation>
    <scope>NUCLEOTIDE SEQUENCE [LARGE SCALE GENOMIC DNA]</scope>
    <source>
        <strain evidence="11">ATCC 76901 / BCRC 22586 / CBS 4309 / NBRC 1992 / NRRL Y-12630</strain>
    </source>
</reference>
<evidence type="ECO:0000256" key="6">
    <source>
        <dbReference type="ARBA" id="ARBA00022776"/>
    </source>
</evidence>
<keyword evidence="5" id="KW-0132">Cell division</keyword>
<evidence type="ECO:0000256" key="9">
    <source>
        <dbReference type="SAM" id="MobiDB-lite"/>
    </source>
</evidence>
<dbReference type="HOGENOM" id="CLU_067888_0_0_1"/>
<dbReference type="eggNOG" id="ENOG502RXXW">
    <property type="taxonomic scope" value="Eukaryota"/>
</dbReference>
<evidence type="ECO:0000256" key="8">
    <source>
        <dbReference type="ARBA" id="ARBA00023306"/>
    </source>
</evidence>
<dbReference type="GO" id="GO:0000922">
    <property type="term" value="C:spindle pole"/>
    <property type="evidence" value="ECO:0007669"/>
    <property type="project" value="UniProtKB-SubCell"/>
</dbReference>
<dbReference type="AlphaFoldDB" id="G0VI56"/>
<evidence type="ECO:0000256" key="4">
    <source>
        <dbReference type="ARBA" id="ARBA00022490"/>
    </source>
</evidence>
<dbReference type="FunCoup" id="G0VI56">
    <property type="interactions" value="38"/>
</dbReference>
<name>G0VI56_NAUCA</name>
<dbReference type="GO" id="GO:0007094">
    <property type="term" value="P:mitotic spindle assembly checkpoint signaling"/>
    <property type="evidence" value="ECO:0007669"/>
    <property type="project" value="EnsemblFungi"/>
</dbReference>
<feature type="compositionally biased region" description="Low complexity" evidence="9">
    <location>
        <begin position="1"/>
        <end position="21"/>
    </location>
</feature>
<gene>
    <name evidence="10" type="primary">NCAS0G02030</name>
    <name evidence="10" type="ordered locus">NCAS_0G02030</name>
</gene>
<dbReference type="InterPro" id="IPR026231">
    <property type="entry name" value="IBD2"/>
</dbReference>
<evidence type="ECO:0000256" key="3">
    <source>
        <dbReference type="ARBA" id="ARBA00018145"/>
    </source>
</evidence>
<feature type="region of interest" description="Disordered" evidence="9">
    <location>
        <begin position="207"/>
        <end position="227"/>
    </location>
</feature>
<sequence length="357" mass="41155">MSSSSTKNKSTKSNNNNNNTSIELVSEDGPMPINIMMQEGVKALTKILSNQLQDRKVFDNPQQSMQFVIRNTGGKIIKDSSHNGTSPQKQNGKMTSDDEIVELDNQSNYHVNDKSATTLQSNVLNNDDVQNFLDEEFQDPELHLDDEEGEIIFDYETHDLMDAPDGIGERISQMIESVLPNGFPKDAHGRLHAVVNGDELNITEEGDGGDDEHNQHIRPQYAPPNGRALNQTSMRRHEYDDHADAEGAEEDIDEELFEHEGCCPHHQRHGQLSEFRNYNYHDFEYLPSQVKQPPNFSVLLEQGKPMCMFCEYYMVFGEPPRNMIKWYNRTYGYNRLPHSNDRHHNHNHNHNHRKRNR</sequence>
<dbReference type="EMBL" id="HE576758">
    <property type="protein sequence ID" value="CCC71090.1"/>
    <property type="molecule type" value="Genomic_DNA"/>
</dbReference>
<organism evidence="10 11">
    <name type="scientific">Naumovozyma castellii</name>
    <name type="common">Yeast</name>
    <name type="synonym">Saccharomyces castellii</name>
    <dbReference type="NCBI Taxonomy" id="27288"/>
    <lineage>
        <taxon>Eukaryota</taxon>
        <taxon>Fungi</taxon>
        <taxon>Dikarya</taxon>
        <taxon>Ascomycota</taxon>
        <taxon>Saccharomycotina</taxon>
        <taxon>Saccharomycetes</taxon>
        <taxon>Saccharomycetales</taxon>
        <taxon>Saccharomycetaceae</taxon>
        <taxon>Naumovozyma</taxon>
    </lineage>
</organism>
<dbReference type="Proteomes" id="UP000001640">
    <property type="component" value="Chromosome 7"/>
</dbReference>
<accession>G0VI56</accession>
<feature type="compositionally biased region" description="Basic residues" evidence="9">
    <location>
        <begin position="341"/>
        <end position="357"/>
    </location>
</feature>
<reference key="2">
    <citation type="submission" date="2011-08" db="EMBL/GenBank/DDBJ databases">
        <title>Genome sequence of Naumovozyma castellii.</title>
        <authorList>
            <person name="Gordon J.L."/>
            <person name="Armisen D."/>
            <person name="Proux-Wera E."/>
            <person name="OhEigeartaigh S.S."/>
            <person name="Byrne K.P."/>
            <person name="Wolfe K.H."/>
        </authorList>
    </citation>
    <scope>NUCLEOTIDE SEQUENCE</scope>
    <source>
        <strain>Type strain:CBS 4309</strain>
    </source>
</reference>
<dbReference type="KEGG" id="ncs:NCAS_0G02030"/>
<evidence type="ECO:0000256" key="2">
    <source>
        <dbReference type="ARBA" id="ARBA00008285"/>
    </source>
</evidence>
<dbReference type="GO" id="GO:0051301">
    <property type="term" value="P:cell division"/>
    <property type="evidence" value="ECO:0007669"/>
    <property type="project" value="UniProtKB-KW"/>
</dbReference>
<dbReference type="PRINTS" id="PR02099">
    <property type="entry name" value="PROTEINIBD2"/>
</dbReference>
<dbReference type="GeneID" id="96904756"/>
<feature type="region of interest" description="Disordered" evidence="9">
    <location>
        <begin position="1"/>
        <end position="26"/>
    </location>
</feature>
<evidence type="ECO:0000256" key="5">
    <source>
        <dbReference type="ARBA" id="ARBA00022618"/>
    </source>
</evidence>
<feature type="region of interest" description="Disordered" evidence="9">
    <location>
        <begin position="75"/>
        <end position="95"/>
    </location>
</feature>
<keyword evidence="4" id="KW-0963">Cytoplasm</keyword>
<keyword evidence="7" id="KW-0206">Cytoskeleton</keyword>
<dbReference type="OrthoDB" id="4057723at2759"/>
<evidence type="ECO:0000313" key="11">
    <source>
        <dbReference type="Proteomes" id="UP000001640"/>
    </source>
</evidence>
<feature type="region of interest" description="Disordered" evidence="9">
    <location>
        <begin position="337"/>
        <end position="357"/>
    </location>
</feature>